<dbReference type="Proteomes" id="UP000325372">
    <property type="component" value="Unassembled WGS sequence"/>
</dbReference>
<dbReference type="EMBL" id="VYXP01000007">
    <property type="protein sequence ID" value="KAA9130524.1"/>
    <property type="molecule type" value="Genomic_DNA"/>
</dbReference>
<protein>
    <submittedName>
        <fullName evidence="1">BrnT family toxin</fullName>
    </submittedName>
</protein>
<gene>
    <name evidence="1" type="ORF">F3N42_12600</name>
</gene>
<dbReference type="Gene3D" id="3.10.450.530">
    <property type="entry name" value="Ribonuclease toxin, BrnT, of type II toxin-antitoxin system"/>
    <property type="match status" value="1"/>
</dbReference>
<keyword evidence="2" id="KW-1185">Reference proteome</keyword>
<evidence type="ECO:0000313" key="2">
    <source>
        <dbReference type="Proteomes" id="UP000325372"/>
    </source>
</evidence>
<comment type="caution">
    <text evidence="1">The sequence shown here is derived from an EMBL/GenBank/DDBJ whole genome shotgun (WGS) entry which is preliminary data.</text>
</comment>
<accession>A0A5N0T7P9</accession>
<organism evidence="1 2">
    <name type="scientific">Marinihelvus fidelis</name>
    <dbReference type="NCBI Taxonomy" id="2613842"/>
    <lineage>
        <taxon>Bacteria</taxon>
        <taxon>Pseudomonadati</taxon>
        <taxon>Pseudomonadota</taxon>
        <taxon>Gammaproteobacteria</taxon>
        <taxon>Chromatiales</taxon>
        <taxon>Wenzhouxiangellaceae</taxon>
        <taxon>Marinihelvus</taxon>
    </lineage>
</organism>
<sequence length="95" mass="11604">MAVKFEWDQAKQRTNFRKHGVDFRDCVSILDDPRSITLIDNRFPYNEYRFKTFGRLHNQLIVIAFADCDDTVRIISARKAHKHEQKEYFRFFRFQ</sequence>
<dbReference type="AlphaFoldDB" id="A0A5N0T7P9"/>
<dbReference type="Pfam" id="PF04365">
    <property type="entry name" value="BrnT_toxin"/>
    <property type="match status" value="1"/>
</dbReference>
<reference evidence="1 2" key="1">
    <citation type="submission" date="2019-09" db="EMBL/GenBank/DDBJ databases">
        <title>Wenzhouxiangella sp. Genome sequencing and assembly.</title>
        <authorList>
            <person name="Zhang R."/>
        </authorList>
    </citation>
    <scope>NUCLEOTIDE SEQUENCE [LARGE SCALE GENOMIC DNA]</scope>
    <source>
        <strain evidence="1 2">W260</strain>
    </source>
</reference>
<name>A0A5N0T7P9_9GAMM</name>
<dbReference type="InterPro" id="IPR007460">
    <property type="entry name" value="BrnT_toxin"/>
</dbReference>
<evidence type="ECO:0000313" key="1">
    <source>
        <dbReference type="EMBL" id="KAA9130524.1"/>
    </source>
</evidence>
<dbReference type="InterPro" id="IPR038573">
    <property type="entry name" value="BrnT_sf"/>
</dbReference>
<proteinExistence type="predicted"/>
<dbReference type="RefSeq" id="WP_150864828.1">
    <property type="nucleotide sequence ID" value="NZ_VYXP01000007.1"/>
</dbReference>